<evidence type="ECO:0000313" key="1">
    <source>
        <dbReference type="EMBL" id="CAG9950726.1"/>
    </source>
</evidence>
<proteinExistence type="predicted"/>
<reference evidence="1" key="2">
    <citation type="submission" date="2021-10" db="EMBL/GenBank/DDBJ databases">
        <authorList>
            <person name="Piombo E."/>
        </authorList>
    </citation>
    <scope>NUCLEOTIDE SEQUENCE</scope>
</reference>
<dbReference type="Proteomes" id="UP000836387">
    <property type="component" value="Unassembled WGS sequence"/>
</dbReference>
<accession>A0ACA9UBL2</accession>
<sequence>MDFPVNTNRVNGDKPGEVSPVAPGDASGVLPLIKDLSCLSEGFDEYSIDAFAGPGNAEETMIRHCWAQPTAFTAIAAGVQTGVWSHVAKYAGPFNAADVAKELKIDSSLLFNAIYRLLINENFVPDIEAHWKATSPDMMMMMMMMMIMLVSARERTLELWKALIEKAGLKIIRVYSATSSAESLIECELAWGLLELYPH</sequence>
<reference evidence="1" key="1">
    <citation type="submission" date="2020-04" db="EMBL/GenBank/DDBJ databases">
        <authorList>
            <person name="Broberg M."/>
        </authorList>
    </citation>
    <scope>NUCLEOTIDE SEQUENCE</scope>
</reference>
<protein>
    <submittedName>
        <fullName evidence="1">Uncharacterized protein</fullName>
    </submittedName>
</protein>
<gene>
    <name evidence="1" type="ORF">CRV2_00016991</name>
</gene>
<keyword evidence="2" id="KW-1185">Reference proteome</keyword>
<organism evidence="1 2">
    <name type="scientific">Clonostachys rosea f. rosea IK726</name>
    <dbReference type="NCBI Taxonomy" id="1349383"/>
    <lineage>
        <taxon>Eukaryota</taxon>
        <taxon>Fungi</taxon>
        <taxon>Dikarya</taxon>
        <taxon>Ascomycota</taxon>
        <taxon>Pezizomycotina</taxon>
        <taxon>Sordariomycetes</taxon>
        <taxon>Hypocreomycetidae</taxon>
        <taxon>Hypocreales</taxon>
        <taxon>Bionectriaceae</taxon>
        <taxon>Clonostachys</taxon>
    </lineage>
</organism>
<dbReference type="EMBL" id="CADEHS020000188">
    <property type="protein sequence ID" value="CAG9950726.1"/>
    <property type="molecule type" value="Genomic_DNA"/>
</dbReference>
<name>A0ACA9UBL2_BIOOC</name>
<evidence type="ECO:0000313" key="2">
    <source>
        <dbReference type="Proteomes" id="UP000836387"/>
    </source>
</evidence>
<comment type="caution">
    <text evidence="1">The sequence shown here is derived from an EMBL/GenBank/DDBJ whole genome shotgun (WGS) entry which is preliminary data.</text>
</comment>